<accession>A0AAU4JYX3</accession>
<sequence length="78" mass="8346">MYSEGAHTDAAVVDAILAVDDVVAIVDNPDDTEREGTDVHVTVTDGHDPTVTAHNVQDAVHRVTGGRVDVTIEEILER</sequence>
<dbReference type="AlphaFoldDB" id="A0AAU4JYX3"/>
<name>A0AAU4JYX3_9NOCA</name>
<protein>
    <recommendedName>
        <fullName evidence="3">KEOPS complex Pcc1-like subunit</fullName>
    </recommendedName>
</protein>
<dbReference type="Proteomes" id="UP001432128">
    <property type="component" value="Chromosome"/>
</dbReference>
<gene>
    <name evidence="1" type="ORF">OG579_14565</name>
</gene>
<evidence type="ECO:0000313" key="2">
    <source>
        <dbReference type="Proteomes" id="UP001432128"/>
    </source>
</evidence>
<reference evidence="1 2" key="1">
    <citation type="submission" date="2022-10" db="EMBL/GenBank/DDBJ databases">
        <title>The complete genomes of actinobacterial strains from the NBC collection.</title>
        <authorList>
            <person name="Joergensen T.S."/>
            <person name="Alvarez Arevalo M."/>
            <person name="Sterndorff E.B."/>
            <person name="Faurdal D."/>
            <person name="Vuksanovic O."/>
            <person name="Mourched A.-S."/>
            <person name="Charusanti P."/>
            <person name="Shaw S."/>
            <person name="Blin K."/>
            <person name="Weber T."/>
        </authorList>
    </citation>
    <scope>NUCLEOTIDE SEQUENCE [LARGE SCALE GENOMIC DNA]</scope>
    <source>
        <strain evidence="1 2">NBC_00319</strain>
    </source>
</reference>
<dbReference type="EMBL" id="CP108021">
    <property type="protein sequence ID" value="WUM18945.1"/>
    <property type="molecule type" value="Genomic_DNA"/>
</dbReference>
<evidence type="ECO:0008006" key="3">
    <source>
        <dbReference type="Google" id="ProtNLM"/>
    </source>
</evidence>
<proteinExistence type="predicted"/>
<organism evidence="1 2">
    <name type="scientific">Williamsia herbipolensis</name>
    <dbReference type="NCBI Taxonomy" id="1603258"/>
    <lineage>
        <taxon>Bacteria</taxon>
        <taxon>Bacillati</taxon>
        <taxon>Actinomycetota</taxon>
        <taxon>Actinomycetes</taxon>
        <taxon>Mycobacteriales</taxon>
        <taxon>Nocardiaceae</taxon>
        <taxon>Williamsia</taxon>
    </lineage>
</organism>
<keyword evidence="2" id="KW-1185">Reference proteome</keyword>
<evidence type="ECO:0000313" key="1">
    <source>
        <dbReference type="EMBL" id="WUM18945.1"/>
    </source>
</evidence>
<dbReference type="KEGG" id="whr:OG579_14565"/>
<dbReference type="RefSeq" id="WP_328856516.1">
    <property type="nucleotide sequence ID" value="NZ_CP108021.1"/>
</dbReference>